<feature type="transmembrane region" description="Helical" evidence="6">
    <location>
        <begin position="35"/>
        <end position="56"/>
    </location>
</feature>
<dbReference type="EMBL" id="CAJNOR010002920">
    <property type="protein sequence ID" value="CAF1356971.1"/>
    <property type="molecule type" value="Genomic_DNA"/>
</dbReference>
<keyword evidence="5" id="KW-0297">G-protein coupled receptor</keyword>
<dbReference type="InterPro" id="IPR017452">
    <property type="entry name" value="GPCR_Rhodpsn_7TM"/>
</dbReference>
<comment type="caution">
    <text evidence="9">The sequence shown here is derived from an EMBL/GenBank/DDBJ whole genome shotgun (WGS) entry which is preliminary data.</text>
</comment>
<evidence type="ECO:0000256" key="6">
    <source>
        <dbReference type="SAM" id="Phobius"/>
    </source>
</evidence>
<reference evidence="9" key="1">
    <citation type="submission" date="2021-02" db="EMBL/GenBank/DDBJ databases">
        <authorList>
            <person name="Nowell W R."/>
        </authorList>
    </citation>
    <scope>NUCLEOTIDE SEQUENCE</scope>
</reference>
<comment type="similarity">
    <text evidence="5">Belongs to the G-protein coupled receptor 1 family.</text>
</comment>
<evidence type="ECO:0000256" key="1">
    <source>
        <dbReference type="ARBA" id="ARBA00004370"/>
    </source>
</evidence>
<keyword evidence="10" id="KW-1185">Reference proteome</keyword>
<dbReference type="PROSITE" id="PS00237">
    <property type="entry name" value="G_PROTEIN_RECEP_F1_1"/>
    <property type="match status" value="1"/>
</dbReference>
<dbReference type="Proteomes" id="UP000663828">
    <property type="component" value="Unassembled WGS sequence"/>
</dbReference>
<dbReference type="InterPro" id="IPR052954">
    <property type="entry name" value="GPCR-Ligand_Int"/>
</dbReference>
<feature type="transmembrane region" description="Helical" evidence="6">
    <location>
        <begin position="244"/>
        <end position="266"/>
    </location>
</feature>
<feature type="transmembrane region" description="Helical" evidence="6">
    <location>
        <begin position="109"/>
        <end position="128"/>
    </location>
</feature>
<comment type="subcellular location">
    <subcellularLocation>
        <location evidence="1">Membrane</location>
    </subcellularLocation>
</comment>
<accession>A0A815HTP8</accession>
<feature type="domain" description="G-protein coupled receptors family 1 profile" evidence="7">
    <location>
        <begin position="47"/>
        <end position="362"/>
    </location>
</feature>
<organism evidence="9 10">
    <name type="scientific">Adineta ricciae</name>
    <name type="common">Rotifer</name>
    <dbReference type="NCBI Taxonomy" id="249248"/>
    <lineage>
        <taxon>Eukaryota</taxon>
        <taxon>Metazoa</taxon>
        <taxon>Spiralia</taxon>
        <taxon>Gnathifera</taxon>
        <taxon>Rotifera</taxon>
        <taxon>Eurotatoria</taxon>
        <taxon>Bdelloidea</taxon>
        <taxon>Adinetida</taxon>
        <taxon>Adinetidae</taxon>
        <taxon>Adineta</taxon>
    </lineage>
</organism>
<keyword evidence="2 5" id="KW-0812">Transmembrane</keyword>
<dbReference type="PROSITE" id="PS50262">
    <property type="entry name" value="G_PROTEIN_RECEP_F1_2"/>
    <property type="match status" value="1"/>
</dbReference>
<evidence type="ECO:0000313" key="10">
    <source>
        <dbReference type="Proteomes" id="UP000663828"/>
    </source>
</evidence>
<dbReference type="Pfam" id="PF00001">
    <property type="entry name" value="7tm_1"/>
    <property type="match status" value="2"/>
</dbReference>
<dbReference type="Gene3D" id="1.20.1070.10">
    <property type="entry name" value="Rhodopsin 7-helix transmembrane proteins"/>
    <property type="match status" value="1"/>
</dbReference>
<dbReference type="Proteomes" id="UP000663852">
    <property type="component" value="Unassembled WGS sequence"/>
</dbReference>
<dbReference type="PANTHER" id="PTHR46641">
    <property type="entry name" value="FMRFAMIDE RECEPTOR-RELATED"/>
    <property type="match status" value="1"/>
</dbReference>
<dbReference type="GO" id="GO:0004930">
    <property type="term" value="F:G protein-coupled receptor activity"/>
    <property type="evidence" value="ECO:0007669"/>
    <property type="project" value="UniProtKB-KW"/>
</dbReference>
<evidence type="ECO:0000256" key="4">
    <source>
        <dbReference type="ARBA" id="ARBA00023136"/>
    </source>
</evidence>
<dbReference type="InterPro" id="IPR000276">
    <property type="entry name" value="GPCR_Rhodpsn"/>
</dbReference>
<sequence>MNSTGNLNYTLFLDVATSHQSAASVFDLRFFLVRVFYPCLLVWGTIGNALCLRVLLSRKFNKNSTCQYLAILAVIDILFIVMRSSRYIYSLFRDSHIFNTSKWICRCLTFFSSALAHMGSWMLVIVSFDRYLMVTSRYRRHNSVANRVFCSTSILIAVVALCNLYYFFILGRSMTLRGLGMADPRRFFLRFRTLSNDTSLLDLNYTTSYFQSELFRRRNSSIFICIPSVGYENFFRTYIPIFDILLVAVIPFLVLCCTNIGIILFTMRSHRRVRQHRKRSHRRHQRLTIMLLSVTLAFIGLTCPSVIFICVNKILYAPRVSTQQKESSNENDNPGVPSNIRLIIDVCEALWYTKHAMNFILYTLSGQDFRREFLKLFTHCFNYRFVFLRKTFLNNPQTVDLTNETTIDTPRHNQKKSQYRKKFKAYPNSDTTDLTNSLVIHSNSMEFKYISQEHL</sequence>
<dbReference type="PRINTS" id="PR00237">
    <property type="entry name" value="GPCRRHODOPSN"/>
</dbReference>
<feature type="transmembrane region" description="Helical" evidence="6">
    <location>
        <begin position="287"/>
        <end position="309"/>
    </location>
</feature>
<evidence type="ECO:0000259" key="7">
    <source>
        <dbReference type="PROSITE" id="PS50262"/>
    </source>
</evidence>
<dbReference type="AlphaFoldDB" id="A0A815HTP8"/>
<proteinExistence type="inferred from homology"/>
<dbReference type="OrthoDB" id="9990906at2759"/>
<protein>
    <recommendedName>
        <fullName evidence="7">G-protein coupled receptors family 1 profile domain-containing protein</fullName>
    </recommendedName>
</protein>
<name>A0A815HTP8_ADIRI</name>
<evidence type="ECO:0000313" key="9">
    <source>
        <dbReference type="EMBL" id="CAF1356971.1"/>
    </source>
</evidence>
<keyword evidence="3 6" id="KW-1133">Transmembrane helix</keyword>
<keyword evidence="5" id="KW-0807">Transducer</keyword>
<dbReference type="EMBL" id="CAJNOJ010000047">
    <property type="protein sequence ID" value="CAF0952184.1"/>
    <property type="molecule type" value="Genomic_DNA"/>
</dbReference>
<evidence type="ECO:0000256" key="3">
    <source>
        <dbReference type="ARBA" id="ARBA00022989"/>
    </source>
</evidence>
<keyword evidence="5" id="KW-0675">Receptor</keyword>
<dbReference type="GO" id="GO:0016020">
    <property type="term" value="C:membrane"/>
    <property type="evidence" value="ECO:0007669"/>
    <property type="project" value="UniProtKB-SubCell"/>
</dbReference>
<gene>
    <name evidence="8" type="ORF">EDS130_LOCUS12401</name>
    <name evidence="9" type="ORF">XAT740_LOCUS31798</name>
</gene>
<evidence type="ECO:0000256" key="5">
    <source>
        <dbReference type="RuleBase" id="RU000688"/>
    </source>
</evidence>
<feature type="transmembrane region" description="Helical" evidence="6">
    <location>
        <begin position="68"/>
        <end position="89"/>
    </location>
</feature>
<keyword evidence="4 6" id="KW-0472">Membrane</keyword>
<evidence type="ECO:0000313" key="8">
    <source>
        <dbReference type="EMBL" id="CAF0952184.1"/>
    </source>
</evidence>
<feature type="transmembrane region" description="Helical" evidence="6">
    <location>
        <begin position="148"/>
        <end position="169"/>
    </location>
</feature>
<evidence type="ECO:0000256" key="2">
    <source>
        <dbReference type="ARBA" id="ARBA00022692"/>
    </source>
</evidence>
<dbReference type="SUPFAM" id="SSF81321">
    <property type="entry name" value="Family A G protein-coupled receptor-like"/>
    <property type="match status" value="1"/>
</dbReference>